<feature type="binding site" evidence="7">
    <location>
        <position position="123"/>
    </location>
    <ligand>
        <name>FMN</name>
        <dbReference type="ChEBI" id="CHEBI:58210"/>
    </ligand>
</feature>
<comment type="similarity">
    <text evidence="6 7">Belongs to the UbiX/PAD1 family.</text>
</comment>
<dbReference type="EMBL" id="MASR01000001">
    <property type="protein sequence ID" value="OFE12839.1"/>
    <property type="molecule type" value="Genomic_DNA"/>
</dbReference>
<proteinExistence type="inferred from homology"/>
<dbReference type="FunFam" id="3.40.50.1950:FF:000001">
    <property type="entry name" value="Flavin prenyltransferase UbiX"/>
    <property type="match status" value="1"/>
</dbReference>
<keyword evidence="2 7" id="KW-0285">Flavoprotein</keyword>
<evidence type="ECO:0000256" key="4">
    <source>
        <dbReference type="ARBA" id="ARBA00022679"/>
    </source>
</evidence>
<dbReference type="Proteomes" id="UP000175669">
    <property type="component" value="Unassembled WGS sequence"/>
</dbReference>
<comment type="caution">
    <text evidence="9">The sequence shown here is derived from an EMBL/GenBank/DDBJ whole genome shotgun (WGS) entry which is preliminary data.</text>
</comment>
<comment type="caution">
    <text evidence="7">Lacks conserved residue(s) required for the propagation of feature annotation.</text>
</comment>
<reference evidence="10" key="1">
    <citation type="submission" date="2016-07" db="EMBL/GenBank/DDBJ databases">
        <authorList>
            <person name="Florea S."/>
            <person name="Webb J.S."/>
            <person name="Jaromczyk J."/>
            <person name="Schardl C.L."/>
        </authorList>
    </citation>
    <scope>NUCLEOTIDE SEQUENCE [LARGE SCALE GENOMIC DNA]</scope>
    <source>
        <strain evidence="10">KCTC 42131</strain>
    </source>
</reference>
<evidence type="ECO:0000256" key="7">
    <source>
        <dbReference type="HAMAP-Rule" id="MF_01984"/>
    </source>
</evidence>
<dbReference type="Gene3D" id="3.40.50.1950">
    <property type="entry name" value="Flavin prenyltransferase-like"/>
    <property type="match status" value="1"/>
</dbReference>
<evidence type="ECO:0000313" key="10">
    <source>
        <dbReference type="Proteomes" id="UP000175669"/>
    </source>
</evidence>
<dbReference type="AlphaFoldDB" id="A0A1E8CK86"/>
<dbReference type="OrthoDB" id="9781577at2"/>
<evidence type="ECO:0000256" key="2">
    <source>
        <dbReference type="ARBA" id="ARBA00022630"/>
    </source>
</evidence>
<dbReference type="EC" id="2.5.1.129" evidence="7"/>
<dbReference type="STRING" id="1524254.PHACT_06550"/>
<evidence type="ECO:0000313" key="9">
    <source>
        <dbReference type="EMBL" id="OFE12839.1"/>
    </source>
</evidence>
<feature type="binding site" evidence="7">
    <location>
        <position position="153"/>
    </location>
    <ligand>
        <name>dimethylallyl phosphate</name>
        <dbReference type="ChEBI" id="CHEBI:88052"/>
    </ligand>
</feature>
<dbReference type="PANTHER" id="PTHR43374:SF1">
    <property type="entry name" value="FLAVIN PRENYLTRANSFERASE PAD1, MITOCHONDRIAL"/>
    <property type="match status" value="1"/>
</dbReference>
<feature type="binding site" evidence="7">
    <location>
        <position position="37"/>
    </location>
    <ligand>
        <name>FMN</name>
        <dbReference type="ChEBI" id="CHEBI:58210"/>
    </ligand>
</feature>
<keyword evidence="10" id="KW-1185">Reference proteome</keyword>
<keyword evidence="4 7" id="KW-0808">Transferase</keyword>
<dbReference type="GO" id="GO:0016831">
    <property type="term" value="F:carboxy-lyase activity"/>
    <property type="evidence" value="ECO:0007669"/>
    <property type="project" value="TreeGrafter"/>
</dbReference>
<protein>
    <recommendedName>
        <fullName evidence="7">Flavin prenyltransferase UbiX</fullName>
        <ecNumber evidence="7">2.5.1.129</ecNumber>
    </recommendedName>
</protein>
<name>A0A1E8CK86_9GAMM</name>
<sequence length="194" mass="20866">MKRLIIGMSGASGLIYGIRLLDVLKSAPDIETHLVLTGAARLNISLETDWQADAVMAMADEVHSVKDLAASIASGSFRTDGMIVAPCSMKTLSAIVHSYADNLLTRAADVVLKERRRLVLMPRETPLHVGHCELLLKACQLGAIVAPPMPALYTKPQSVDDIINHSVGRVLDLFDIESGLVKRWQGAAAGTVED</sequence>
<dbReference type="GO" id="GO:0106141">
    <property type="term" value="F:flavin prenyltransferase activity"/>
    <property type="evidence" value="ECO:0007669"/>
    <property type="project" value="UniProtKB-EC"/>
</dbReference>
<feature type="domain" description="Flavoprotein" evidence="8">
    <location>
        <begin position="2"/>
        <end position="173"/>
    </location>
</feature>
<dbReference type="InterPro" id="IPR036551">
    <property type="entry name" value="Flavin_trans-like"/>
</dbReference>
<dbReference type="NCBIfam" id="NF004685">
    <property type="entry name" value="PRK06029.1"/>
    <property type="match status" value="1"/>
</dbReference>
<dbReference type="PANTHER" id="PTHR43374">
    <property type="entry name" value="FLAVIN PRENYLTRANSFERASE"/>
    <property type="match status" value="1"/>
</dbReference>
<keyword evidence="9" id="KW-0456">Lyase</keyword>
<dbReference type="Pfam" id="PF02441">
    <property type="entry name" value="Flavoprotein"/>
    <property type="match status" value="1"/>
</dbReference>
<dbReference type="SUPFAM" id="SSF52507">
    <property type="entry name" value="Homo-oligomeric flavin-containing Cys decarboxylases, HFCD"/>
    <property type="match status" value="1"/>
</dbReference>
<feature type="binding site" evidence="7">
    <location>
        <position position="169"/>
    </location>
    <ligand>
        <name>dimethylallyl phosphate</name>
        <dbReference type="ChEBI" id="CHEBI:88052"/>
    </ligand>
</feature>
<accession>A0A1E8CK86</accession>
<evidence type="ECO:0000256" key="6">
    <source>
        <dbReference type="ARBA" id="ARBA00060793"/>
    </source>
</evidence>
<evidence type="ECO:0000256" key="1">
    <source>
        <dbReference type="ARBA" id="ARBA00022602"/>
    </source>
</evidence>
<feature type="binding site" evidence="7">
    <location>
        <begin position="88"/>
        <end position="91"/>
    </location>
    <ligand>
        <name>FMN</name>
        <dbReference type="ChEBI" id="CHEBI:58210"/>
    </ligand>
</feature>
<evidence type="ECO:0000259" key="8">
    <source>
        <dbReference type="Pfam" id="PF02441"/>
    </source>
</evidence>
<keyword evidence="1 7" id="KW-0637">Prenyltransferase</keyword>
<feature type="binding site" evidence="7">
    <location>
        <begin position="10"/>
        <end position="12"/>
    </location>
    <ligand>
        <name>FMN</name>
        <dbReference type="ChEBI" id="CHEBI:58210"/>
    </ligand>
</feature>
<comment type="catalytic activity">
    <reaction evidence="5 7">
        <text>dimethylallyl phosphate + FMNH2 = prenylated FMNH2 + phosphate</text>
        <dbReference type="Rhea" id="RHEA:37743"/>
        <dbReference type="ChEBI" id="CHEBI:43474"/>
        <dbReference type="ChEBI" id="CHEBI:57618"/>
        <dbReference type="ChEBI" id="CHEBI:87467"/>
        <dbReference type="ChEBI" id="CHEBI:88052"/>
        <dbReference type="EC" id="2.5.1.129"/>
    </reaction>
</comment>
<evidence type="ECO:0000256" key="5">
    <source>
        <dbReference type="ARBA" id="ARBA00050612"/>
    </source>
</evidence>
<dbReference type="HAMAP" id="MF_01984">
    <property type="entry name" value="ubiX_pad"/>
    <property type="match status" value="1"/>
</dbReference>
<organism evidence="9 10">
    <name type="scientific">Pseudohongiella acticola</name>
    <dbReference type="NCBI Taxonomy" id="1524254"/>
    <lineage>
        <taxon>Bacteria</taxon>
        <taxon>Pseudomonadati</taxon>
        <taxon>Pseudomonadota</taxon>
        <taxon>Gammaproteobacteria</taxon>
        <taxon>Pseudomonadales</taxon>
        <taxon>Pseudohongiellaceae</taxon>
        <taxon>Pseudohongiella</taxon>
    </lineage>
</organism>
<evidence type="ECO:0000256" key="3">
    <source>
        <dbReference type="ARBA" id="ARBA00022643"/>
    </source>
</evidence>
<comment type="function">
    <text evidence="7">Flavin prenyltransferase that catalyzes the synthesis of the prenylated FMN cofactor (prenyl-FMN) for 4-hydroxy-3-polyprenylbenzoic acid decarboxylase UbiD. The prenyltransferase is metal-independent and links a dimethylallyl moiety from dimethylallyl monophosphate (DMAP) to the flavin N5 and C6 atoms of FMN.</text>
</comment>
<keyword evidence="3 7" id="KW-0288">FMN</keyword>
<gene>
    <name evidence="7" type="primary">ubiX</name>
    <name evidence="9" type="ORF">PHACT_06550</name>
</gene>
<dbReference type="InterPro" id="IPR003382">
    <property type="entry name" value="Flavoprotein"/>
</dbReference>
<dbReference type="NCBIfam" id="TIGR00421">
    <property type="entry name" value="ubiX_pad"/>
    <property type="match status" value="1"/>
</dbReference>
<dbReference type="InterPro" id="IPR004507">
    <property type="entry name" value="UbiX-like"/>
</dbReference>
<dbReference type="RefSeq" id="WP_070116448.1">
    <property type="nucleotide sequence ID" value="NZ_CAXATG010000001.1"/>
</dbReference>